<accession>A0A4Q2TZD1</accession>
<evidence type="ECO:0008006" key="4">
    <source>
        <dbReference type="Google" id="ProtNLM"/>
    </source>
</evidence>
<dbReference type="GO" id="GO:0006596">
    <property type="term" value="P:polyamine biosynthetic process"/>
    <property type="evidence" value="ECO:0007669"/>
    <property type="project" value="UniProtKB-KW"/>
</dbReference>
<dbReference type="Proteomes" id="UP000290759">
    <property type="component" value="Unassembled WGS sequence"/>
</dbReference>
<dbReference type="SUPFAM" id="SSF53335">
    <property type="entry name" value="S-adenosyl-L-methionine-dependent methyltransferases"/>
    <property type="match status" value="1"/>
</dbReference>
<dbReference type="AlphaFoldDB" id="A0A4Q2TZD1"/>
<reference evidence="2 3" key="1">
    <citation type="submission" date="2018-12" db="EMBL/GenBank/DDBJ databases">
        <authorList>
            <person name="Grouzdev D.S."/>
            <person name="Krutkina M.S."/>
        </authorList>
    </citation>
    <scope>NUCLEOTIDE SEQUENCE [LARGE SCALE GENOMIC DNA]</scope>
    <source>
        <strain evidence="2 3">RmlP026</strain>
    </source>
</reference>
<dbReference type="RefSeq" id="WP_129229384.1">
    <property type="nucleotide sequence ID" value="NZ_QYBB01000050.1"/>
</dbReference>
<organism evidence="2 3">
    <name type="scientific">Lichenibacterium minor</name>
    <dbReference type="NCBI Taxonomy" id="2316528"/>
    <lineage>
        <taxon>Bacteria</taxon>
        <taxon>Pseudomonadati</taxon>
        <taxon>Pseudomonadota</taxon>
        <taxon>Alphaproteobacteria</taxon>
        <taxon>Hyphomicrobiales</taxon>
        <taxon>Lichenihabitantaceae</taxon>
        <taxon>Lichenibacterium</taxon>
    </lineage>
</organism>
<proteinExistence type="predicted"/>
<reference evidence="2 3" key="2">
    <citation type="submission" date="2019-02" db="EMBL/GenBank/DDBJ databases">
        <title>'Lichenibacterium ramalinii' gen. nov. sp. nov., 'Lichenibacterium minor' gen. nov. sp. nov.</title>
        <authorList>
            <person name="Pankratov T."/>
        </authorList>
    </citation>
    <scope>NUCLEOTIDE SEQUENCE [LARGE SCALE GENOMIC DNA]</scope>
    <source>
        <strain evidence="2 3">RmlP026</strain>
    </source>
</reference>
<keyword evidence="3" id="KW-1185">Reference proteome</keyword>
<dbReference type="InterPro" id="IPR029063">
    <property type="entry name" value="SAM-dependent_MTases_sf"/>
</dbReference>
<dbReference type="OrthoDB" id="9793351at2"/>
<evidence type="ECO:0000313" key="3">
    <source>
        <dbReference type="Proteomes" id="UP000290759"/>
    </source>
</evidence>
<evidence type="ECO:0000256" key="1">
    <source>
        <dbReference type="ARBA" id="ARBA00023115"/>
    </source>
</evidence>
<keyword evidence="1" id="KW-0620">Polyamine biosynthesis</keyword>
<name>A0A4Q2TZD1_9HYPH</name>
<evidence type="ECO:0000313" key="2">
    <source>
        <dbReference type="EMBL" id="RYC29483.1"/>
    </source>
</evidence>
<dbReference type="Gene3D" id="3.40.50.150">
    <property type="entry name" value="Vaccinia Virus protein VP39"/>
    <property type="match status" value="1"/>
</dbReference>
<sequence>MIPWETLDTVAVPGDGGEMRLMRRGHEYVIRLGPIVLMGSRTGGSEEALARLGCAGLDAAERPRVLIGGLGMGFTLRATLALLGPHAAVTVAELVPAVVAWGRGPLSAVHAGSLDDPRVTVHEGDVGRLMRAASGPGRFDAILLDVDNGPDGLTRAGNDALYDARGLAAARDALRPGGRLAVWSSEPDDRFTARLKRAGFAVAVETPRAHGKRGIRHVVWVATRGG</sequence>
<gene>
    <name evidence="2" type="ORF">D3273_23655</name>
</gene>
<dbReference type="PANTHER" id="PTHR43317:SF3">
    <property type="entry name" value="BLR2883 PROTEIN"/>
    <property type="match status" value="1"/>
</dbReference>
<comment type="caution">
    <text evidence="2">The sequence shown here is derived from an EMBL/GenBank/DDBJ whole genome shotgun (WGS) entry which is preliminary data.</text>
</comment>
<dbReference type="PANTHER" id="PTHR43317">
    <property type="entry name" value="THERMOSPERMINE SYNTHASE ACAULIS5"/>
    <property type="match status" value="1"/>
</dbReference>
<dbReference type="EMBL" id="QYBB01000050">
    <property type="protein sequence ID" value="RYC29483.1"/>
    <property type="molecule type" value="Genomic_DNA"/>
</dbReference>
<protein>
    <recommendedName>
        <fullName evidence="4">Spermidine synthase</fullName>
    </recommendedName>
</protein>